<gene>
    <name evidence="2" type="ORF">R3P38DRAFT_1862162</name>
</gene>
<feature type="compositionally biased region" description="Low complexity" evidence="1">
    <location>
        <begin position="27"/>
        <end position="44"/>
    </location>
</feature>
<feature type="compositionally biased region" description="Low complexity" evidence="1">
    <location>
        <begin position="274"/>
        <end position="283"/>
    </location>
</feature>
<dbReference type="GO" id="GO:0005634">
    <property type="term" value="C:nucleus"/>
    <property type="evidence" value="ECO:0007669"/>
    <property type="project" value="InterPro"/>
</dbReference>
<feature type="compositionally biased region" description="Polar residues" evidence="1">
    <location>
        <begin position="472"/>
        <end position="486"/>
    </location>
</feature>
<feature type="compositionally biased region" description="Low complexity" evidence="1">
    <location>
        <begin position="697"/>
        <end position="707"/>
    </location>
</feature>
<feature type="region of interest" description="Disordered" evidence="1">
    <location>
        <begin position="1"/>
        <end position="62"/>
    </location>
</feature>
<dbReference type="GO" id="GO:0042393">
    <property type="term" value="F:histone binding"/>
    <property type="evidence" value="ECO:0007669"/>
    <property type="project" value="InterPro"/>
</dbReference>
<evidence type="ECO:0000313" key="3">
    <source>
        <dbReference type="Proteomes" id="UP001362999"/>
    </source>
</evidence>
<name>A0AAW0DAW2_9AGAR</name>
<feature type="compositionally biased region" description="Basic residues" evidence="1">
    <location>
        <begin position="323"/>
        <end position="333"/>
    </location>
</feature>
<dbReference type="InterPro" id="IPR018465">
    <property type="entry name" value="Scm3/HJURP"/>
</dbReference>
<feature type="compositionally biased region" description="Acidic residues" evidence="1">
    <location>
        <begin position="232"/>
        <end position="245"/>
    </location>
</feature>
<accession>A0AAW0DAW2</accession>
<feature type="region of interest" description="Disordered" evidence="1">
    <location>
        <begin position="109"/>
        <end position="137"/>
    </location>
</feature>
<dbReference type="AlphaFoldDB" id="A0AAW0DAW2"/>
<feature type="compositionally biased region" description="Low complexity" evidence="1">
    <location>
        <begin position="309"/>
        <end position="322"/>
    </location>
</feature>
<protein>
    <submittedName>
        <fullName evidence="2">Uncharacterized protein</fullName>
    </submittedName>
</protein>
<feature type="compositionally biased region" description="Low complexity" evidence="1">
    <location>
        <begin position="802"/>
        <end position="812"/>
    </location>
</feature>
<proteinExistence type="predicted"/>
<feature type="compositionally biased region" description="Basic residues" evidence="1">
    <location>
        <begin position="813"/>
        <end position="823"/>
    </location>
</feature>
<feature type="region of interest" description="Disordered" evidence="1">
    <location>
        <begin position="150"/>
        <end position="608"/>
    </location>
</feature>
<dbReference type="Proteomes" id="UP001362999">
    <property type="component" value="Unassembled WGS sequence"/>
</dbReference>
<feature type="compositionally biased region" description="Polar residues" evidence="1">
    <location>
        <begin position="392"/>
        <end position="401"/>
    </location>
</feature>
<feature type="compositionally biased region" description="Polar residues" evidence="1">
    <location>
        <begin position="639"/>
        <end position="654"/>
    </location>
</feature>
<dbReference type="Pfam" id="PF10384">
    <property type="entry name" value="Scm3"/>
    <property type="match status" value="1"/>
</dbReference>
<dbReference type="EMBL" id="JAWWNJ010000009">
    <property type="protein sequence ID" value="KAK7048386.1"/>
    <property type="molecule type" value="Genomic_DNA"/>
</dbReference>
<comment type="caution">
    <text evidence="2">The sequence shown here is derived from an EMBL/GenBank/DDBJ whole genome shotgun (WGS) entry which is preliminary data.</text>
</comment>
<feature type="compositionally biased region" description="Basic and acidic residues" evidence="1">
    <location>
        <begin position="166"/>
        <end position="189"/>
    </location>
</feature>
<evidence type="ECO:0000313" key="2">
    <source>
        <dbReference type="EMBL" id="KAK7048386.1"/>
    </source>
</evidence>
<reference evidence="2 3" key="1">
    <citation type="journal article" date="2024" name="J Genomics">
        <title>Draft genome sequencing and assembly of Favolaschia claudopus CIRM-BRFM 2984 isolated from oak limbs.</title>
        <authorList>
            <person name="Navarro D."/>
            <person name="Drula E."/>
            <person name="Chaduli D."/>
            <person name="Cazenave R."/>
            <person name="Ahrendt S."/>
            <person name="Wang J."/>
            <person name="Lipzen A."/>
            <person name="Daum C."/>
            <person name="Barry K."/>
            <person name="Grigoriev I.V."/>
            <person name="Favel A."/>
            <person name="Rosso M.N."/>
            <person name="Martin F."/>
        </authorList>
    </citation>
    <scope>NUCLEOTIDE SEQUENCE [LARGE SCALE GENOMIC DNA]</scope>
    <source>
        <strain evidence="2 3">CIRM-BRFM 2984</strain>
    </source>
</reference>
<evidence type="ECO:0000256" key="1">
    <source>
        <dbReference type="SAM" id="MobiDB-lite"/>
    </source>
</evidence>
<feature type="compositionally biased region" description="Polar residues" evidence="1">
    <location>
        <begin position="372"/>
        <end position="385"/>
    </location>
</feature>
<keyword evidence="3" id="KW-1185">Reference proteome</keyword>
<feature type="compositionally biased region" description="Low complexity" evidence="1">
    <location>
        <begin position="1"/>
        <end position="14"/>
    </location>
</feature>
<feature type="compositionally biased region" description="Basic and acidic residues" evidence="1">
    <location>
        <begin position="360"/>
        <end position="369"/>
    </location>
</feature>
<organism evidence="2 3">
    <name type="scientific">Favolaschia claudopus</name>
    <dbReference type="NCBI Taxonomy" id="2862362"/>
    <lineage>
        <taxon>Eukaryota</taxon>
        <taxon>Fungi</taxon>
        <taxon>Dikarya</taxon>
        <taxon>Basidiomycota</taxon>
        <taxon>Agaricomycotina</taxon>
        <taxon>Agaricomycetes</taxon>
        <taxon>Agaricomycetidae</taxon>
        <taxon>Agaricales</taxon>
        <taxon>Marasmiineae</taxon>
        <taxon>Mycenaceae</taxon>
        <taxon>Favolaschia</taxon>
    </lineage>
</organism>
<feature type="compositionally biased region" description="Basic and acidic residues" evidence="1">
    <location>
        <begin position="730"/>
        <end position="761"/>
    </location>
</feature>
<feature type="compositionally biased region" description="Low complexity" evidence="1">
    <location>
        <begin position="403"/>
        <end position="416"/>
    </location>
</feature>
<feature type="compositionally biased region" description="Acidic residues" evidence="1">
    <location>
        <begin position="190"/>
        <end position="204"/>
    </location>
</feature>
<sequence>MPPPSCSISPSTSPAHKSFFPSPYRIPHSSPSKPQRPSSQPSTSANPQALDESVAQGAEDWNVGAEREASALRMLDVWSQLANKYVRRIDEDDLVDIVTGELVKDRGILEGEATREFPSLSYGDEASSAETEEDLESDFDELDAFRPHAAETSTLRGWTVPPQAVREVDPADARDLKEFMEAEKRRKEECSDEGSEENQDDENDVGANHDDVTDDTIAAWTPPPAPLTAEMSESEDELNNWDVVDESNLISPARSISHPKTENRAMTSSPVPPASNVSSSSPKKPIRRQRSPGTKLQLETPPPSRTPDELSSPSSSPFPVRSPRTRSFTKRKTTPGIPDRSGYEVRTRSQSRAESSELENNERLFRGGRDMSLQSSRFSATQTRGSSHRSTHNLTSSSASANPPGTSGPSSDSGVSAHNPHNTPRRSSRRVLPPASTQLSTFLGDEDSDASHCMSGPSSRDRKGKGRAVEVQGSTMNDGQGRQFSNDPHEFMHSKQRSKPHLPRPPSTPSRDTNRKNRSISDNYRSTPKKRKRSSSLDSEDAPRHPQSNVAQDPSHLFDSPPPMQNHASTLYEPEQSSHSASSELEPEHSHQMPQYNPSPFYPYPPFPVPPVAPIQDPRAQIILAQAMQQLSALFTPWSTPFTNQPRQSSSVRTVASGPSPYTYPMTPPHQHAHRHVFDSGASSIGTLPPSSPPGSPASLSDSSPLRSHGDGRRGSLVPRSHSRGRRVTFKIDEEIHQSGRRDDSCQDNMKKASTKDDALPSRRKKRKQNVVARHPDTDSDDADSIPRDEVTITRKPARAQTPGPSTSPRSSGAKKKIPRRTS</sequence>
<feature type="region of interest" description="Disordered" evidence="1">
    <location>
        <begin position="639"/>
        <end position="823"/>
    </location>
</feature>